<feature type="region of interest" description="Disordered" evidence="1">
    <location>
        <begin position="21"/>
        <end position="62"/>
    </location>
</feature>
<accession>A0A5B7IDV2</accession>
<reference evidence="2 3" key="1">
    <citation type="submission" date="2019-05" db="EMBL/GenBank/DDBJ databases">
        <title>Another draft genome of Portunus trituberculatus and its Hox gene families provides insights of decapod evolution.</title>
        <authorList>
            <person name="Jeong J.-H."/>
            <person name="Song I."/>
            <person name="Kim S."/>
            <person name="Choi T."/>
            <person name="Kim D."/>
            <person name="Ryu S."/>
            <person name="Kim W."/>
        </authorList>
    </citation>
    <scope>NUCLEOTIDE SEQUENCE [LARGE SCALE GENOMIC DNA]</scope>
    <source>
        <tissue evidence="2">Muscle</tissue>
    </source>
</reference>
<gene>
    <name evidence="2" type="ORF">E2C01_073570</name>
</gene>
<sequence length="84" mass="9136">MSRSAYPPVMAIVKVNEETFNAPEQSKESCNRGCPASNPNQVSPEPEDWSSPTKYAVPSDERGSCGRVALHADRLEQGLQDGDD</sequence>
<evidence type="ECO:0000313" key="2">
    <source>
        <dbReference type="EMBL" id="MPC79058.1"/>
    </source>
</evidence>
<dbReference type="OrthoDB" id="10039395at2759"/>
<evidence type="ECO:0000313" key="3">
    <source>
        <dbReference type="Proteomes" id="UP000324222"/>
    </source>
</evidence>
<evidence type="ECO:0000256" key="1">
    <source>
        <dbReference type="SAM" id="MobiDB-lite"/>
    </source>
</evidence>
<name>A0A5B7IDV2_PORTR</name>
<comment type="caution">
    <text evidence="2">The sequence shown here is derived from an EMBL/GenBank/DDBJ whole genome shotgun (WGS) entry which is preliminary data.</text>
</comment>
<dbReference type="AlphaFoldDB" id="A0A5B7IDV2"/>
<dbReference type="Proteomes" id="UP000324222">
    <property type="component" value="Unassembled WGS sequence"/>
</dbReference>
<keyword evidence="3" id="KW-1185">Reference proteome</keyword>
<proteinExistence type="predicted"/>
<dbReference type="EMBL" id="VSRR010050112">
    <property type="protein sequence ID" value="MPC79058.1"/>
    <property type="molecule type" value="Genomic_DNA"/>
</dbReference>
<protein>
    <submittedName>
        <fullName evidence="2">Uncharacterized protein</fullName>
    </submittedName>
</protein>
<organism evidence="2 3">
    <name type="scientific">Portunus trituberculatus</name>
    <name type="common">Swimming crab</name>
    <name type="synonym">Neptunus trituberculatus</name>
    <dbReference type="NCBI Taxonomy" id="210409"/>
    <lineage>
        <taxon>Eukaryota</taxon>
        <taxon>Metazoa</taxon>
        <taxon>Ecdysozoa</taxon>
        <taxon>Arthropoda</taxon>
        <taxon>Crustacea</taxon>
        <taxon>Multicrustacea</taxon>
        <taxon>Malacostraca</taxon>
        <taxon>Eumalacostraca</taxon>
        <taxon>Eucarida</taxon>
        <taxon>Decapoda</taxon>
        <taxon>Pleocyemata</taxon>
        <taxon>Brachyura</taxon>
        <taxon>Eubrachyura</taxon>
        <taxon>Portunoidea</taxon>
        <taxon>Portunidae</taxon>
        <taxon>Portuninae</taxon>
        <taxon>Portunus</taxon>
    </lineage>
</organism>